<name>A0AAD7IKT3_9AGAR</name>
<reference evidence="2" key="1">
    <citation type="submission" date="2023-03" db="EMBL/GenBank/DDBJ databases">
        <title>Massive genome expansion in bonnet fungi (Mycena s.s.) driven by repeated elements and novel gene families across ecological guilds.</title>
        <authorList>
            <consortium name="Lawrence Berkeley National Laboratory"/>
            <person name="Harder C.B."/>
            <person name="Miyauchi S."/>
            <person name="Viragh M."/>
            <person name="Kuo A."/>
            <person name="Thoen E."/>
            <person name="Andreopoulos B."/>
            <person name="Lu D."/>
            <person name="Skrede I."/>
            <person name="Drula E."/>
            <person name="Henrissat B."/>
            <person name="Morin E."/>
            <person name="Kohler A."/>
            <person name="Barry K."/>
            <person name="LaButti K."/>
            <person name="Morin E."/>
            <person name="Salamov A."/>
            <person name="Lipzen A."/>
            <person name="Mereny Z."/>
            <person name="Hegedus B."/>
            <person name="Baldrian P."/>
            <person name="Stursova M."/>
            <person name="Weitz H."/>
            <person name="Taylor A."/>
            <person name="Grigoriev I.V."/>
            <person name="Nagy L.G."/>
            <person name="Martin F."/>
            <person name="Kauserud H."/>
        </authorList>
    </citation>
    <scope>NUCLEOTIDE SEQUENCE</scope>
    <source>
        <strain evidence="2">CBHHK188m</strain>
    </source>
</reference>
<organism evidence="2 3">
    <name type="scientific">Mycena maculata</name>
    <dbReference type="NCBI Taxonomy" id="230809"/>
    <lineage>
        <taxon>Eukaryota</taxon>
        <taxon>Fungi</taxon>
        <taxon>Dikarya</taxon>
        <taxon>Basidiomycota</taxon>
        <taxon>Agaricomycotina</taxon>
        <taxon>Agaricomycetes</taxon>
        <taxon>Agaricomycetidae</taxon>
        <taxon>Agaricales</taxon>
        <taxon>Marasmiineae</taxon>
        <taxon>Mycenaceae</taxon>
        <taxon>Mycena</taxon>
    </lineage>
</organism>
<feature type="compositionally biased region" description="Basic and acidic residues" evidence="1">
    <location>
        <begin position="38"/>
        <end position="52"/>
    </location>
</feature>
<gene>
    <name evidence="2" type="ORF">DFH07DRAFT_776664</name>
</gene>
<keyword evidence="3" id="KW-1185">Reference proteome</keyword>
<protein>
    <submittedName>
        <fullName evidence="2">Uncharacterized protein</fullName>
    </submittedName>
</protein>
<evidence type="ECO:0000313" key="3">
    <source>
        <dbReference type="Proteomes" id="UP001215280"/>
    </source>
</evidence>
<evidence type="ECO:0000256" key="1">
    <source>
        <dbReference type="SAM" id="MobiDB-lite"/>
    </source>
</evidence>
<dbReference type="Proteomes" id="UP001215280">
    <property type="component" value="Unassembled WGS sequence"/>
</dbReference>
<proteinExistence type="predicted"/>
<evidence type="ECO:0000313" key="2">
    <source>
        <dbReference type="EMBL" id="KAJ7745553.1"/>
    </source>
</evidence>
<accession>A0AAD7IKT3</accession>
<dbReference type="AlphaFoldDB" id="A0AAD7IKT3"/>
<feature type="region of interest" description="Disordered" evidence="1">
    <location>
        <begin position="38"/>
        <end position="80"/>
    </location>
</feature>
<sequence length="156" mass="17060">MVGKSFVRGVRWSAVKCSLIRRTGWTWVDVGEWGEDVRWRPPEIPEKSDDSRWSGPALPAEYSDEEPDAGAQDGSGDDYDGVVHVEPKPLILGGTLNKALNCNTARNSLILYDPSTSASAPIAGSIEKIISRGDKTSFIIRHQAPLPTGEFNPLVR</sequence>
<dbReference type="EMBL" id="JARJLG010000102">
    <property type="protein sequence ID" value="KAJ7745553.1"/>
    <property type="molecule type" value="Genomic_DNA"/>
</dbReference>
<comment type="caution">
    <text evidence="2">The sequence shown here is derived from an EMBL/GenBank/DDBJ whole genome shotgun (WGS) entry which is preliminary data.</text>
</comment>